<accession>A0A6C0IU97</accession>
<evidence type="ECO:0000313" key="1">
    <source>
        <dbReference type="EMBL" id="QHT95123.1"/>
    </source>
</evidence>
<dbReference type="EMBL" id="MN740234">
    <property type="protein sequence ID" value="QHT95123.1"/>
    <property type="molecule type" value="Genomic_DNA"/>
</dbReference>
<name>A0A6C0IU97_9ZZZZ</name>
<organism evidence="1">
    <name type="scientific">viral metagenome</name>
    <dbReference type="NCBI Taxonomy" id="1070528"/>
    <lineage>
        <taxon>unclassified sequences</taxon>
        <taxon>metagenomes</taxon>
        <taxon>organismal metagenomes</taxon>
    </lineage>
</organism>
<sequence>MTRSSIILTADNCNMKYVPQISGISSQLIIKFDNKYIWNFNADDTEKCIGCCCLNDKWMLLAGCVTGKWYKRTVYIDPIQEVILEEMTDEEIQTYQESMSSRQAAGNSIIGNNHEVATTTYENVSNNRTFIQRDTGNILMTFEN</sequence>
<dbReference type="AlphaFoldDB" id="A0A6C0IU97"/>
<proteinExistence type="predicted"/>
<reference evidence="1" key="1">
    <citation type="journal article" date="2020" name="Nature">
        <title>Giant virus diversity and host interactions through global metagenomics.</title>
        <authorList>
            <person name="Schulz F."/>
            <person name="Roux S."/>
            <person name="Paez-Espino D."/>
            <person name="Jungbluth S."/>
            <person name="Walsh D.A."/>
            <person name="Denef V.J."/>
            <person name="McMahon K.D."/>
            <person name="Konstantinidis K.T."/>
            <person name="Eloe-Fadrosh E.A."/>
            <person name="Kyrpides N.C."/>
            <person name="Woyke T."/>
        </authorList>
    </citation>
    <scope>NUCLEOTIDE SEQUENCE</scope>
    <source>
        <strain evidence="1">GVMAG-M-3300024261-37</strain>
    </source>
</reference>
<protein>
    <submittedName>
        <fullName evidence="1">Uncharacterized protein</fullName>
    </submittedName>
</protein>